<organism evidence="2 3">
    <name type="scientific">Bacteroides fragilis 3_1_12</name>
    <dbReference type="NCBI Taxonomy" id="457424"/>
    <lineage>
        <taxon>Bacteria</taxon>
        <taxon>Pseudomonadati</taxon>
        <taxon>Bacteroidota</taxon>
        <taxon>Bacteroidia</taxon>
        <taxon>Bacteroidales</taxon>
        <taxon>Bacteroidaceae</taxon>
        <taxon>Bacteroides</taxon>
    </lineage>
</organism>
<protein>
    <submittedName>
        <fullName evidence="2">Uncharacterized protein</fullName>
    </submittedName>
</protein>
<name>A0ABN0BQG9_BACFG</name>
<feature type="region of interest" description="Disordered" evidence="1">
    <location>
        <begin position="43"/>
        <end position="64"/>
    </location>
</feature>
<evidence type="ECO:0000313" key="3">
    <source>
        <dbReference type="Proteomes" id="UP000005101"/>
    </source>
</evidence>
<reference evidence="2 3" key="1">
    <citation type="submission" date="2008-12" db="EMBL/GenBank/DDBJ databases">
        <title>Annotation of Bacteroides fragilis strain 3_1_12.</title>
        <authorList>
            <consortium name="The Broad Institute Genome Sequencing Platform"/>
            <person name="Ward D."/>
            <person name="Young S.K."/>
            <person name="Kodira C.D."/>
            <person name="Zeng Q."/>
            <person name="Koehrsen M."/>
            <person name="Alvarado L."/>
            <person name="Berlin A."/>
            <person name="Borenstein D."/>
            <person name="Chen Z."/>
            <person name="Engels R."/>
            <person name="Freedman E."/>
            <person name="Gellesch M."/>
            <person name="Goldberg J."/>
            <person name="Griggs A."/>
            <person name="Gujja S."/>
            <person name="Heiman D."/>
            <person name="Hepburn T."/>
            <person name="Howarth C."/>
            <person name="Jen D."/>
            <person name="Larson L."/>
            <person name="Lewis B."/>
            <person name="Mehta T."/>
            <person name="Park D."/>
            <person name="Pearson M."/>
            <person name="Roberts A."/>
            <person name="Saif S."/>
            <person name="Shea T."/>
            <person name="Shenoy N."/>
            <person name="Sisk P."/>
            <person name="Stolte C."/>
            <person name="Sykes S."/>
            <person name="Walk T."/>
            <person name="White J."/>
            <person name="Yandava C."/>
            <person name="Allen-Vercoe E."/>
            <person name="Strauss J."/>
            <person name="Ambrose C."/>
            <person name="Lander E."/>
            <person name="Nusbaum C."/>
            <person name="Galagan J."/>
            <person name="Birren B."/>
        </authorList>
    </citation>
    <scope>NUCLEOTIDE SEQUENCE [LARGE SCALE GENOMIC DNA]</scope>
    <source>
        <strain evidence="2 3">3_1_12</strain>
    </source>
</reference>
<keyword evidence="3" id="KW-1185">Reference proteome</keyword>
<dbReference type="Proteomes" id="UP000005101">
    <property type="component" value="Unassembled WGS sequence"/>
</dbReference>
<evidence type="ECO:0000256" key="1">
    <source>
        <dbReference type="SAM" id="MobiDB-lite"/>
    </source>
</evidence>
<gene>
    <name evidence="2" type="ORF">BFAG_03873</name>
</gene>
<sequence>MPYKVRVSKVYFIDDRKFTHRVSQMTFYRYPLSKYFPGHLLRAGTAEEEESQEQEDNSGINGKG</sequence>
<evidence type="ECO:0000313" key="2">
    <source>
        <dbReference type="EMBL" id="EFR55175.1"/>
    </source>
</evidence>
<accession>A0ABN0BQG9</accession>
<dbReference type="EMBL" id="EQ973216">
    <property type="protein sequence ID" value="EFR55175.1"/>
    <property type="molecule type" value="Genomic_DNA"/>
</dbReference>
<proteinExistence type="predicted"/>
<feature type="compositionally biased region" description="Acidic residues" evidence="1">
    <location>
        <begin position="46"/>
        <end position="56"/>
    </location>
</feature>